<dbReference type="Proteomes" id="UP000641137">
    <property type="component" value="Unassembled WGS sequence"/>
</dbReference>
<name>A0A8J3GG91_9HYPH</name>
<dbReference type="InterPro" id="IPR013078">
    <property type="entry name" value="His_Pase_superF_clade-1"/>
</dbReference>
<dbReference type="PANTHER" id="PTHR48100">
    <property type="entry name" value="BROAD-SPECIFICITY PHOSPHATASE YOR283W-RELATED"/>
    <property type="match status" value="1"/>
</dbReference>
<dbReference type="InterPro" id="IPR029033">
    <property type="entry name" value="His_PPase_superfam"/>
</dbReference>
<comment type="caution">
    <text evidence="3">The sequence shown here is derived from an EMBL/GenBank/DDBJ whole genome shotgun (WGS) entry which is preliminary data.</text>
</comment>
<feature type="active site" description="Proton donor/acceptor" evidence="1">
    <location>
        <position position="91"/>
    </location>
</feature>
<protein>
    <submittedName>
        <fullName evidence="3">Phosphoglycerate mutase</fullName>
    </submittedName>
</protein>
<dbReference type="InterPro" id="IPR050275">
    <property type="entry name" value="PGM_Phosphatase"/>
</dbReference>
<sequence>MTRPLIYFVRHGETSWNVERRLQGQTDRPLNKNGIAQATRNGQKLKALIDDISIFDFVASPLIRTSDTMRLLRKAMGLEPDDFRTDRRIIEISFGEWEGSTLPELETHSPGVSKKRDADKWNFVPPGAAAESYEILRRRVLPFVEELVRPTVVVTHGGVIRTIFRQFGGYSEEEASRMHVTQDHVLRFADGELIWL</sequence>
<dbReference type="RefSeq" id="WP_189489708.1">
    <property type="nucleotide sequence ID" value="NZ_BMZO01000005.1"/>
</dbReference>
<dbReference type="GO" id="GO:0016791">
    <property type="term" value="F:phosphatase activity"/>
    <property type="evidence" value="ECO:0007669"/>
    <property type="project" value="TreeGrafter"/>
</dbReference>
<dbReference type="Pfam" id="PF00300">
    <property type="entry name" value="His_Phos_1"/>
    <property type="match status" value="1"/>
</dbReference>
<feature type="binding site" evidence="2">
    <location>
        <position position="64"/>
    </location>
    <ligand>
        <name>substrate</name>
    </ligand>
</feature>
<evidence type="ECO:0000313" key="3">
    <source>
        <dbReference type="EMBL" id="GHC71440.1"/>
    </source>
</evidence>
<organism evidence="3 4">
    <name type="scientific">Limoniibacter endophyticus</name>
    <dbReference type="NCBI Taxonomy" id="1565040"/>
    <lineage>
        <taxon>Bacteria</taxon>
        <taxon>Pseudomonadati</taxon>
        <taxon>Pseudomonadota</taxon>
        <taxon>Alphaproteobacteria</taxon>
        <taxon>Hyphomicrobiales</taxon>
        <taxon>Bartonellaceae</taxon>
        <taxon>Limoniibacter</taxon>
    </lineage>
</organism>
<keyword evidence="4" id="KW-1185">Reference proteome</keyword>
<feature type="binding site" evidence="2">
    <location>
        <begin position="10"/>
        <end position="17"/>
    </location>
    <ligand>
        <name>substrate</name>
    </ligand>
</feature>
<dbReference type="Gene3D" id="3.40.50.1240">
    <property type="entry name" value="Phosphoglycerate mutase-like"/>
    <property type="match status" value="1"/>
</dbReference>
<dbReference type="PANTHER" id="PTHR48100:SF59">
    <property type="entry name" value="ADENOSYLCOBALAMIN_ALPHA-RIBAZOLE PHOSPHATASE"/>
    <property type="match status" value="1"/>
</dbReference>
<reference evidence="3" key="2">
    <citation type="submission" date="2020-09" db="EMBL/GenBank/DDBJ databases">
        <authorList>
            <person name="Sun Q."/>
            <person name="Kim S."/>
        </authorList>
    </citation>
    <scope>NUCLEOTIDE SEQUENCE</scope>
    <source>
        <strain evidence="3">KCTC 42097</strain>
    </source>
</reference>
<evidence type="ECO:0000256" key="1">
    <source>
        <dbReference type="PIRSR" id="PIRSR613078-1"/>
    </source>
</evidence>
<dbReference type="SMART" id="SM00855">
    <property type="entry name" value="PGAM"/>
    <property type="match status" value="1"/>
</dbReference>
<evidence type="ECO:0000256" key="2">
    <source>
        <dbReference type="PIRSR" id="PIRSR613078-2"/>
    </source>
</evidence>
<evidence type="ECO:0000313" key="4">
    <source>
        <dbReference type="Proteomes" id="UP000641137"/>
    </source>
</evidence>
<gene>
    <name evidence="3" type="ORF">GCM10010136_18630</name>
</gene>
<dbReference type="GO" id="GO:0005737">
    <property type="term" value="C:cytoplasm"/>
    <property type="evidence" value="ECO:0007669"/>
    <property type="project" value="TreeGrafter"/>
</dbReference>
<dbReference type="AlphaFoldDB" id="A0A8J3GG91"/>
<dbReference type="PIRSF" id="PIRSF000709">
    <property type="entry name" value="6PFK_2-Ptase"/>
    <property type="match status" value="1"/>
</dbReference>
<proteinExistence type="predicted"/>
<accession>A0A8J3GG91</accession>
<dbReference type="CDD" id="cd07067">
    <property type="entry name" value="HP_PGM_like"/>
    <property type="match status" value="1"/>
</dbReference>
<dbReference type="EMBL" id="BMZO01000005">
    <property type="protein sequence ID" value="GHC71440.1"/>
    <property type="molecule type" value="Genomic_DNA"/>
</dbReference>
<dbReference type="SUPFAM" id="SSF53254">
    <property type="entry name" value="Phosphoglycerate mutase-like"/>
    <property type="match status" value="1"/>
</dbReference>
<reference evidence="3" key="1">
    <citation type="journal article" date="2014" name="Int. J. Syst. Evol. Microbiol.">
        <title>Complete genome sequence of Corynebacterium casei LMG S-19264T (=DSM 44701T), isolated from a smear-ripened cheese.</title>
        <authorList>
            <consortium name="US DOE Joint Genome Institute (JGI-PGF)"/>
            <person name="Walter F."/>
            <person name="Albersmeier A."/>
            <person name="Kalinowski J."/>
            <person name="Ruckert C."/>
        </authorList>
    </citation>
    <scope>NUCLEOTIDE SEQUENCE</scope>
    <source>
        <strain evidence="3">KCTC 42097</strain>
    </source>
</reference>
<feature type="active site" description="Tele-phosphohistidine intermediate" evidence="1">
    <location>
        <position position="11"/>
    </location>
</feature>